<reference evidence="2 3" key="1">
    <citation type="journal article" date="2022" name="Front. Cell. Infect. Microbiol.">
        <title>The Genomes of Two Strains of Taenia crassiceps the Animal Model for the Study of Human Cysticercosis.</title>
        <authorList>
            <person name="Bobes R.J."/>
            <person name="Estrada K."/>
            <person name="Rios-Valencia D.G."/>
            <person name="Calderon-Gallegos A."/>
            <person name="de la Torre P."/>
            <person name="Carrero J.C."/>
            <person name="Sanchez-Flores A."/>
            <person name="Laclette J.P."/>
        </authorList>
    </citation>
    <scope>NUCLEOTIDE SEQUENCE [LARGE SCALE GENOMIC DNA]</scope>
    <source>
        <strain evidence="2">WFUcys</strain>
    </source>
</reference>
<feature type="chain" id="PRO_5045320274" evidence="1">
    <location>
        <begin position="21"/>
        <end position="112"/>
    </location>
</feature>
<dbReference type="EMBL" id="JAKROA010000003">
    <property type="protein sequence ID" value="KAL5108399.1"/>
    <property type="molecule type" value="Genomic_DNA"/>
</dbReference>
<protein>
    <submittedName>
        <fullName evidence="2">Uncharacterized protein</fullName>
    </submittedName>
</protein>
<comment type="caution">
    <text evidence="2">The sequence shown here is derived from an EMBL/GenBank/DDBJ whole genome shotgun (WGS) entry which is preliminary data.</text>
</comment>
<keyword evidence="3" id="KW-1185">Reference proteome</keyword>
<organism evidence="2 3">
    <name type="scientific">Taenia crassiceps</name>
    <dbReference type="NCBI Taxonomy" id="6207"/>
    <lineage>
        <taxon>Eukaryota</taxon>
        <taxon>Metazoa</taxon>
        <taxon>Spiralia</taxon>
        <taxon>Lophotrochozoa</taxon>
        <taxon>Platyhelminthes</taxon>
        <taxon>Cestoda</taxon>
        <taxon>Eucestoda</taxon>
        <taxon>Cyclophyllidea</taxon>
        <taxon>Taeniidae</taxon>
        <taxon>Taenia</taxon>
    </lineage>
</organism>
<evidence type="ECO:0000313" key="3">
    <source>
        <dbReference type="Proteomes" id="UP001651158"/>
    </source>
</evidence>
<gene>
    <name evidence="2" type="ORF">TcWFU_000820</name>
</gene>
<feature type="signal peptide" evidence="1">
    <location>
        <begin position="1"/>
        <end position="20"/>
    </location>
</feature>
<proteinExistence type="predicted"/>
<accession>A0ABR4QG20</accession>
<sequence>MKAFCAVLFTVLVVIALTVAAEEPKSHEEEKRMLYWKRGGLEDLDDEELGTYDTLELNDSSLHNKANNFTELHLFIQTLSTYLGVPKFNRINAFAVLAHYQQTSLPYFHLQP</sequence>
<evidence type="ECO:0000313" key="2">
    <source>
        <dbReference type="EMBL" id="KAL5108399.1"/>
    </source>
</evidence>
<evidence type="ECO:0000256" key="1">
    <source>
        <dbReference type="SAM" id="SignalP"/>
    </source>
</evidence>
<dbReference type="Proteomes" id="UP001651158">
    <property type="component" value="Unassembled WGS sequence"/>
</dbReference>
<name>A0ABR4QG20_9CEST</name>
<keyword evidence="1" id="KW-0732">Signal</keyword>